<evidence type="ECO:0000256" key="13">
    <source>
        <dbReference type="ARBA" id="ARBA00023180"/>
    </source>
</evidence>
<dbReference type="GO" id="GO:0015012">
    <property type="term" value="P:heparan sulfate proteoglycan biosynthetic process"/>
    <property type="evidence" value="ECO:0007669"/>
    <property type="project" value="TreeGrafter"/>
</dbReference>
<dbReference type="EMBL" id="AEEG01000008">
    <property type="protein sequence ID" value="EFL95057.1"/>
    <property type="molecule type" value="Genomic_DNA"/>
</dbReference>
<keyword evidence="9" id="KW-1133">Transmembrane helix</keyword>
<organism evidence="15 16">
    <name type="scientific">Pediococcus acidilactici DSM 20284</name>
    <dbReference type="NCBI Taxonomy" id="862514"/>
    <lineage>
        <taxon>Bacteria</taxon>
        <taxon>Bacillati</taxon>
        <taxon>Bacillota</taxon>
        <taxon>Bacilli</taxon>
        <taxon>Lactobacillales</taxon>
        <taxon>Lactobacillaceae</taxon>
        <taxon>Pediococcus</taxon>
        <taxon>Pediococcus acidilactici group</taxon>
    </lineage>
</organism>
<dbReference type="Pfam" id="PF02485">
    <property type="entry name" value="Branch"/>
    <property type="match status" value="1"/>
</dbReference>
<evidence type="ECO:0000256" key="7">
    <source>
        <dbReference type="ARBA" id="ARBA00022824"/>
    </source>
</evidence>
<evidence type="ECO:0000256" key="4">
    <source>
        <dbReference type="ARBA" id="ARBA00022679"/>
    </source>
</evidence>
<evidence type="ECO:0000313" key="16">
    <source>
        <dbReference type="Proteomes" id="UP000004470"/>
    </source>
</evidence>
<accession>E0NHP0</accession>
<keyword evidence="12" id="KW-1015">Disulfide bond</keyword>
<keyword evidence="5" id="KW-0812">Transmembrane</keyword>
<dbReference type="HOGENOM" id="CLU_032341_0_2_9"/>
<keyword evidence="13" id="KW-0325">Glycoprotein</keyword>
<comment type="subcellular location">
    <subcellularLocation>
        <location evidence="2">Endoplasmic reticulum membrane</location>
        <topology evidence="2">Single-pass type II membrane protein</topology>
    </subcellularLocation>
    <subcellularLocation>
        <location evidence="1">Golgi apparatus membrane</location>
        <topology evidence="1">Single-pass type II membrane protein</topology>
    </subcellularLocation>
</comment>
<evidence type="ECO:0000313" key="15">
    <source>
        <dbReference type="EMBL" id="EFL95057.1"/>
    </source>
</evidence>
<dbReference type="GO" id="GO:0016020">
    <property type="term" value="C:membrane"/>
    <property type="evidence" value="ECO:0007669"/>
    <property type="project" value="InterPro"/>
</dbReference>
<dbReference type="CAZy" id="GT14">
    <property type="family name" value="Glycosyltransferase Family 14"/>
</dbReference>
<evidence type="ECO:0000256" key="2">
    <source>
        <dbReference type="ARBA" id="ARBA00004648"/>
    </source>
</evidence>
<sequence>MRQAFLIMTKEINPQLHNLINALDSKNHTFFLHVDKKSGAFNGDILKKSAKKSEVVFVPRINVTWGGFSIVQVELNLLKAAYEYGKFGHYHLLSGEDFPVKTNKQIDDFFEKNKDTNFLEISQRIPKQNQDRFKLRYEQFHFLQDKFIGQKHNIFKYIDFASCYLQRYVGINRTRKIKIQSGAQWFSINQELVGYIIGHENWIIKQFRNTYCPDEAFIQTLIANSTFMKTISNMGNLRFVEFYWKAEHNFTPRYLTESDFDLIDKNNYFFARKFNVEVSTRLLNLLKNTQG</sequence>
<keyword evidence="8" id="KW-0735">Signal-anchor</keyword>
<dbReference type="PANTHER" id="PTHR46025:SF3">
    <property type="entry name" value="XYLOSYLTRANSFERASE OXT"/>
    <property type="match status" value="1"/>
</dbReference>
<dbReference type="Proteomes" id="UP000004470">
    <property type="component" value="Unassembled WGS sequence"/>
</dbReference>
<evidence type="ECO:0000256" key="8">
    <source>
        <dbReference type="ARBA" id="ARBA00022968"/>
    </source>
</evidence>
<evidence type="ECO:0000256" key="9">
    <source>
        <dbReference type="ARBA" id="ARBA00022989"/>
    </source>
</evidence>
<evidence type="ECO:0000256" key="3">
    <source>
        <dbReference type="ARBA" id="ARBA00022676"/>
    </source>
</evidence>
<evidence type="ECO:0000256" key="12">
    <source>
        <dbReference type="ARBA" id="ARBA00023157"/>
    </source>
</evidence>
<keyword evidence="7" id="KW-0256">Endoplasmic reticulum</keyword>
<gene>
    <name evidence="15" type="ORF">HMPREF0623_1563</name>
</gene>
<dbReference type="GO" id="GO:0046872">
    <property type="term" value="F:metal ion binding"/>
    <property type="evidence" value="ECO:0007669"/>
    <property type="project" value="UniProtKB-KW"/>
</dbReference>
<dbReference type="InterPro" id="IPR003406">
    <property type="entry name" value="Glyco_trans_14"/>
</dbReference>
<evidence type="ECO:0000256" key="10">
    <source>
        <dbReference type="ARBA" id="ARBA00023034"/>
    </source>
</evidence>
<name>E0NHP0_PEDAC</name>
<evidence type="ECO:0000256" key="6">
    <source>
        <dbReference type="ARBA" id="ARBA00022723"/>
    </source>
</evidence>
<keyword evidence="6" id="KW-0479">Metal-binding</keyword>
<comment type="caution">
    <text evidence="15">The sequence shown here is derived from an EMBL/GenBank/DDBJ whole genome shotgun (WGS) entry which is preliminary data.</text>
</comment>
<keyword evidence="10" id="KW-0333">Golgi apparatus</keyword>
<evidence type="ECO:0000256" key="5">
    <source>
        <dbReference type="ARBA" id="ARBA00022692"/>
    </source>
</evidence>
<evidence type="ECO:0000256" key="14">
    <source>
        <dbReference type="ARBA" id="ARBA00042865"/>
    </source>
</evidence>
<evidence type="ECO:0000256" key="11">
    <source>
        <dbReference type="ARBA" id="ARBA00023136"/>
    </source>
</evidence>
<keyword evidence="11" id="KW-0472">Membrane</keyword>
<dbReference type="InterPro" id="IPR043538">
    <property type="entry name" value="XYLT"/>
</dbReference>
<protein>
    <recommendedName>
        <fullName evidence="14">Peptide O-xylosyltransferase</fullName>
    </recommendedName>
</protein>
<dbReference type="PANTHER" id="PTHR46025">
    <property type="entry name" value="XYLOSYLTRANSFERASE OXT"/>
    <property type="match status" value="1"/>
</dbReference>
<keyword evidence="16" id="KW-1185">Reference proteome</keyword>
<dbReference type="GO" id="GO:0050650">
    <property type="term" value="P:chondroitin sulfate proteoglycan biosynthetic process"/>
    <property type="evidence" value="ECO:0007669"/>
    <property type="project" value="TreeGrafter"/>
</dbReference>
<dbReference type="GO" id="GO:0030158">
    <property type="term" value="F:protein xylosyltransferase activity"/>
    <property type="evidence" value="ECO:0007669"/>
    <property type="project" value="InterPro"/>
</dbReference>
<evidence type="ECO:0000256" key="1">
    <source>
        <dbReference type="ARBA" id="ARBA00004323"/>
    </source>
</evidence>
<proteinExistence type="predicted"/>
<reference evidence="15" key="1">
    <citation type="submission" date="2010-07" db="EMBL/GenBank/DDBJ databases">
        <authorList>
            <person name="Muzny D."/>
            <person name="Qin X."/>
            <person name="Deng J."/>
            <person name="Jiang H."/>
            <person name="Liu Y."/>
            <person name="Qu J."/>
            <person name="Song X.-Z."/>
            <person name="Zhang L."/>
            <person name="Thornton R."/>
            <person name="Coyle M."/>
            <person name="Francisco L."/>
            <person name="Jackson L."/>
            <person name="Javaid M."/>
            <person name="Korchina V."/>
            <person name="Kovar C."/>
            <person name="Mata R."/>
            <person name="Mathew T."/>
            <person name="Ngo R."/>
            <person name="Nguyen L."/>
            <person name="Nguyen N."/>
            <person name="Okwuonu G."/>
            <person name="Ongeri F."/>
            <person name="Pham C."/>
            <person name="Simmons D."/>
            <person name="Wilczek-Boney K."/>
            <person name="Hale W."/>
            <person name="Jakkamsetti A."/>
            <person name="Pham P."/>
            <person name="Ruth R."/>
            <person name="San Lucas F."/>
            <person name="Warren J."/>
            <person name="Zhang J."/>
            <person name="Zhao Z."/>
            <person name="Zhou C."/>
            <person name="Zhu D."/>
            <person name="Lee S."/>
            <person name="Bess C."/>
            <person name="Blankenburg K."/>
            <person name="Forbes L."/>
            <person name="Fu Q."/>
            <person name="Gubbala S."/>
            <person name="Hirani K."/>
            <person name="Jayaseelan J.C."/>
            <person name="Lara F."/>
            <person name="Munidasa M."/>
            <person name="Palculict T."/>
            <person name="Patil S."/>
            <person name="Pu L.-L."/>
            <person name="Saada N."/>
            <person name="Tang L."/>
            <person name="Weissenberger G."/>
            <person name="Zhu Y."/>
            <person name="Hemphill L."/>
            <person name="Shang Y."/>
            <person name="Youmans B."/>
            <person name="Ayvaz T."/>
            <person name="Ross M."/>
            <person name="Santibanez J."/>
            <person name="Aqrawi P."/>
            <person name="Gross S."/>
            <person name="Joshi V."/>
            <person name="Fowler G."/>
            <person name="Nazareth L."/>
            <person name="Reid J."/>
            <person name="Worley K."/>
            <person name="Petrosino J."/>
            <person name="Highlander S."/>
            <person name="Gibbs R."/>
        </authorList>
    </citation>
    <scope>NUCLEOTIDE SEQUENCE [LARGE SCALE GENOMIC DNA]</scope>
    <source>
        <strain evidence="15">DSM 20284</strain>
    </source>
</reference>
<dbReference type="AlphaFoldDB" id="E0NHP0"/>
<keyword evidence="4" id="KW-0808">Transferase</keyword>
<keyword evidence="3" id="KW-0328">Glycosyltransferase</keyword>
<dbReference type="eggNOG" id="COG0463">
    <property type="taxonomic scope" value="Bacteria"/>
</dbReference>